<feature type="region of interest" description="Disordered" evidence="2">
    <location>
        <begin position="1627"/>
        <end position="1647"/>
    </location>
</feature>
<feature type="coiled-coil region" evidence="1">
    <location>
        <begin position="382"/>
        <end position="481"/>
    </location>
</feature>
<reference evidence="3 4" key="1">
    <citation type="submission" date="2024-01" db="EMBL/GenBank/DDBJ databases">
        <authorList>
            <person name="Alioto T."/>
            <person name="Alioto T."/>
            <person name="Gomez Garrido J."/>
        </authorList>
    </citation>
    <scope>NUCLEOTIDE SEQUENCE [LARGE SCALE GENOMIC DNA]</scope>
</reference>
<evidence type="ECO:0000256" key="2">
    <source>
        <dbReference type="SAM" id="MobiDB-lite"/>
    </source>
</evidence>
<dbReference type="InterPro" id="IPR052223">
    <property type="entry name" value="Actin_Cytoskeleton_Reg"/>
</dbReference>
<feature type="region of interest" description="Disordered" evidence="2">
    <location>
        <begin position="1"/>
        <end position="101"/>
    </location>
</feature>
<comment type="caution">
    <text evidence="3">The sequence shown here is derived from an EMBL/GenBank/DDBJ whole genome shotgun (WGS) entry which is preliminary data.</text>
</comment>
<feature type="compositionally biased region" description="Basic and acidic residues" evidence="2">
    <location>
        <begin position="258"/>
        <end position="273"/>
    </location>
</feature>
<name>A0AAV1NYL9_SCOSC</name>
<feature type="compositionally biased region" description="Polar residues" evidence="2">
    <location>
        <begin position="34"/>
        <end position="60"/>
    </location>
</feature>
<dbReference type="PANTHER" id="PTHR17271:SF9">
    <property type="entry name" value="MYOSIN PHOSPHATASE RHO-INTERACTING PROTEIN"/>
    <property type="match status" value="1"/>
</dbReference>
<evidence type="ECO:0000313" key="4">
    <source>
        <dbReference type="Proteomes" id="UP001314229"/>
    </source>
</evidence>
<proteinExistence type="predicted"/>
<feature type="coiled-coil region" evidence="1">
    <location>
        <begin position="516"/>
        <end position="690"/>
    </location>
</feature>
<feature type="region of interest" description="Disordered" evidence="2">
    <location>
        <begin position="232"/>
        <end position="358"/>
    </location>
</feature>
<accession>A0AAV1NYL9</accession>
<dbReference type="PANTHER" id="PTHR17271">
    <property type="entry name" value="PLECKSTRIN HOMOLOGY PH DOMAIN-CONTAINING PROTEIN"/>
    <property type="match status" value="1"/>
</dbReference>
<feature type="compositionally biased region" description="Basic and acidic residues" evidence="2">
    <location>
        <begin position="780"/>
        <end position="795"/>
    </location>
</feature>
<sequence length="1661" mass="189128">MSMKQRWHETLVNTKTNKPIQKKGGKDPAALTGPASNGGKQAGSGTSKPRVSCQRSNSLSGRAGDSVAIGSRAGGSLNRGLSHQGCVDHQSTKQASRPGRPALRLCSSRSFSSLHTSSLTAAPFLRSSRSLNRLDQRPIREGKESKEVKKGQSSQKKVLDCNCRSYSEEHISSSEQLECSSSVVSSTACHHHSNKVKKQTRDGVQALCTMTSDMRRNWVQAMLKNVRPGLTPDITSSVLDHNPQQKSQEPDSQSAEVFCKEQETKLQPERDQSSADGDSASSTVSSSHLPSPFASMTPSPINPTHQEAGVTLRAEEGRSDSSTSTAGLSNDDCLDEHSNTQSETEQNSQQVKTTTQMGEKQVAINTICDCMKGKEKPCEQQTGQLLKELEQTQRELSRLQQLNKNLQDELHKEKEINSREWICPQNEHLTNANSSSEQALALQRLQKINRDLRIELEAQKRSQEEAREAELQRRADLLAQQAQLLVTGDATALAQAHLEEDRRRFHEQQVEWEHLMASLKSQLSISEEQRTQAEAHLMQLQQELQSYHNLQQEADQQQKRLQDMTAQLRNNEEAQTQKEARLQKHLMLLQASQDRERRSLAASLAQAEQHSQDLQERLDRAEQHVDSLSKSQTWTREIEEAQQQLQEELTCTVSAVQRLQEEREQVGCRCQELQNQLSEADGEVSRLQSRLKTEETHFYNLEHSYESVSEELQLALGKVQQRESETQDMREGYERLLDRKEQELSEVLLKMEVLGNSLEETEVKLNEMLKVCTCGSSQLKDESSDTALHNERRQQTTEPLTVSDGMSKAMDSGQFSNNSNDIDVQINGNYSHADHARTRSRSIDASYQYIVTAGDDPERFMSVIQLLETKLYVTEEKLRDITQTLEEHHSDNSCLDPQLCSQLTQSRATAQHLSLLLHSQAKQNQRFAQETENRCRTLVDRFQVALNIIQACRERLQTRQTSTTVDMTDFERQLATVAACLQQGEKEAGKQQWESHNASKAEDKILSDKTLVGAENNIGVNTPPSEDDMESVAKCLRRELVVVEKMVSVLSQNGIGQLSSLPRQHEGGVAHRYKSIISQIITLKTEKKTQSGIEEGDSHESLENAIGRVCAEAEFIYAAFKFQQQSESVTQEEELQREGLADISHPELATYEEQVKGEVRGLEGATKPLDKDESDDKKIEAEKEPGWLERLISRLQRRAKFLCQVCQEITDGNGLACSKDDSWGNYSASDLNWMQEQAKLIYLSDRLHTDVEQELHQIEVLQGKLQALSQQQDISSIDEEEVFNETLCQLQEDNNVLREELERAEQKIISVETGNQRLLQDIQKIEDYHEERMQKLEAEFREKIRELQQIHEEEMKHLHGYYTKACFSKEKLTERASSPPDQTRKGSCDRGFTAMEEMHRKLISDMQQQHQMEVAALLKERDQLLQEETSATMAAIVAMRRNHKDQLEKSRRSQCIKESGDITQLHSEYEKGIQLLRKELELLSLQHTQKCLENSQLNQELQDERTSLIQYQKENQELKKNQRETEDVSHLLKLNRKQASQANDFYEMEVILRAREAEMQFLRQEARSLREELKVARMDKIYAQHKLKALYKNSQDDDVTWSPDRNASRQNLDDTVTNTSNATFLKNTEKSSLTRQIRGGRSKSLKDGLSAQEKMKLFETF</sequence>
<feature type="compositionally biased region" description="Polar residues" evidence="2">
    <location>
        <begin position="339"/>
        <end position="358"/>
    </location>
</feature>
<feature type="region of interest" description="Disordered" evidence="2">
    <location>
        <begin position="132"/>
        <end position="153"/>
    </location>
</feature>
<dbReference type="Proteomes" id="UP001314229">
    <property type="component" value="Unassembled WGS sequence"/>
</dbReference>
<feature type="coiled-coil region" evidence="1">
    <location>
        <begin position="1251"/>
        <end position="1353"/>
    </location>
</feature>
<keyword evidence="1" id="KW-0175">Coiled coil</keyword>
<dbReference type="GO" id="GO:0015629">
    <property type="term" value="C:actin cytoskeleton"/>
    <property type="evidence" value="ECO:0007669"/>
    <property type="project" value="TreeGrafter"/>
</dbReference>
<evidence type="ECO:0000313" key="3">
    <source>
        <dbReference type="EMBL" id="CAK6963256.1"/>
    </source>
</evidence>
<dbReference type="EMBL" id="CAWUFR010000064">
    <property type="protein sequence ID" value="CAK6963256.1"/>
    <property type="molecule type" value="Genomic_DNA"/>
</dbReference>
<evidence type="ECO:0000256" key="1">
    <source>
        <dbReference type="SAM" id="Coils"/>
    </source>
</evidence>
<feature type="coiled-coil region" evidence="1">
    <location>
        <begin position="723"/>
        <end position="750"/>
    </location>
</feature>
<dbReference type="GO" id="GO:0051015">
    <property type="term" value="F:actin filament binding"/>
    <property type="evidence" value="ECO:0007669"/>
    <property type="project" value="TreeGrafter"/>
</dbReference>
<gene>
    <name evidence="3" type="ORF">FSCOSCO3_A014461</name>
</gene>
<feature type="compositionally biased region" description="Polar residues" evidence="2">
    <location>
        <begin position="233"/>
        <end position="255"/>
    </location>
</feature>
<feature type="coiled-coil region" evidence="1">
    <location>
        <begin position="1552"/>
        <end position="1579"/>
    </location>
</feature>
<keyword evidence="4" id="KW-1185">Reference proteome</keyword>
<feature type="compositionally biased region" description="Low complexity" evidence="2">
    <location>
        <begin position="274"/>
        <end position="287"/>
    </location>
</feature>
<feature type="compositionally biased region" description="Polar residues" evidence="2">
    <location>
        <begin position="294"/>
        <end position="305"/>
    </location>
</feature>
<organism evidence="3 4">
    <name type="scientific">Scomber scombrus</name>
    <name type="common">Atlantic mackerel</name>
    <name type="synonym">Scomber vernalis</name>
    <dbReference type="NCBI Taxonomy" id="13677"/>
    <lineage>
        <taxon>Eukaryota</taxon>
        <taxon>Metazoa</taxon>
        <taxon>Chordata</taxon>
        <taxon>Craniata</taxon>
        <taxon>Vertebrata</taxon>
        <taxon>Euteleostomi</taxon>
        <taxon>Actinopterygii</taxon>
        <taxon>Neopterygii</taxon>
        <taxon>Teleostei</taxon>
        <taxon>Neoteleostei</taxon>
        <taxon>Acanthomorphata</taxon>
        <taxon>Pelagiaria</taxon>
        <taxon>Scombriformes</taxon>
        <taxon>Scombridae</taxon>
        <taxon>Scomber</taxon>
    </lineage>
</organism>
<feature type="region of interest" description="Disordered" evidence="2">
    <location>
        <begin position="780"/>
        <end position="804"/>
    </location>
</feature>
<feature type="coiled-coil region" evidence="1">
    <location>
        <begin position="1494"/>
        <end position="1528"/>
    </location>
</feature>
<feature type="compositionally biased region" description="Basic and acidic residues" evidence="2">
    <location>
        <begin position="132"/>
        <end position="150"/>
    </location>
</feature>
<protein>
    <submittedName>
        <fullName evidence="3">Trichohyalin-like</fullName>
    </submittedName>
</protein>